<sequence>MRETASRKSSGRQQAFSLLFNMNHLFGRYIASRLLPLARRHGFKLMEKGPRRYLGHEESGRGRLLMRPDISLLYEAKRPVIILDAKWKRIEGPDAMTALSAADLYQMAAYASAYGCSSVLLLYPEQSHLQAGLRHNMVLAGSGAKLMLAAIPIDGTAVDSDLMAAASAARA</sequence>
<dbReference type="Proteomes" id="UP001254564">
    <property type="component" value="Unassembled WGS sequence"/>
</dbReference>
<organism evidence="1 2">
    <name type="scientific">Vreelandella vilamensis</name>
    <dbReference type="NCBI Taxonomy" id="531309"/>
    <lineage>
        <taxon>Bacteria</taxon>
        <taxon>Pseudomonadati</taxon>
        <taxon>Pseudomonadota</taxon>
        <taxon>Gammaproteobacteria</taxon>
        <taxon>Oceanospirillales</taxon>
        <taxon>Halomonadaceae</taxon>
        <taxon>Vreelandella</taxon>
    </lineage>
</organism>
<dbReference type="PANTHER" id="PTHR38733:SF1">
    <property type="entry name" value="TYPE IV METHYL-DIRECTED RESTRICTION ENZYME ECOKMCRBC"/>
    <property type="match status" value="1"/>
</dbReference>
<reference evidence="1 2" key="1">
    <citation type="submission" date="2023-04" db="EMBL/GenBank/DDBJ databases">
        <title>A long-awaited taxogenomic arrangement of the family Halomonadaceae.</title>
        <authorList>
            <person name="De La Haba R."/>
            <person name="Chuvochina M."/>
            <person name="Wittouck S."/>
            <person name="Arahal D.R."/>
            <person name="Sanchez-Porro C."/>
            <person name="Hugenholtz P."/>
            <person name="Ventosa A."/>
        </authorList>
    </citation>
    <scope>NUCLEOTIDE SEQUENCE [LARGE SCALE GENOMIC DNA]</scope>
    <source>
        <strain evidence="1 2">DSM 21020</strain>
    </source>
</reference>
<accession>A0ABU1H7X6</accession>
<dbReference type="RefSeq" id="WP_309657287.1">
    <property type="nucleotide sequence ID" value="NZ_JARWAN010000043.1"/>
</dbReference>
<dbReference type="Pfam" id="PF10117">
    <property type="entry name" value="McrBC"/>
    <property type="match status" value="1"/>
</dbReference>
<evidence type="ECO:0000313" key="2">
    <source>
        <dbReference type="Proteomes" id="UP001254564"/>
    </source>
</evidence>
<name>A0ABU1H7X6_9GAMM</name>
<dbReference type="EMBL" id="JARWAN010000043">
    <property type="protein sequence ID" value="MDR5900412.1"/>
    <property type="molecule type" value="Genomic_DNA"/>
</dbReference>
<proteinExistence type="predicted"/>
<evidence type="ECO:0008006" key="3">
    <source>
        <dbReference type="Google" id="ProtNLM"/>
    </source>
</evidence>
<dbReference type="InterPro" id="IPR019292">
    <property type="entry name" value="McrC"/>
</dbReference>
<gene>
    <name evidence="1" type="ORF">QC823_15715</name>
</gene>
<keyword evidence="2" id="KW-1185">Reference proteome</keyword>
<protein>
    <recommendedName>
        <fullName evidence="3">McrBC 5-methylcytosine restriction system component</fullName>
    </recommendedName>
</protein>
<comment type="caution">
    <text evidence="1">The sequence shown here is derived from an EMBL/GenBank/DDBJ whole genome shotgun (WGS) entry which is preliminary data.</text>
</comment>
<evidence type="ECO:0000313" key="1">
    <source>
        <dbReference type="EMBL" id="MDR5900412.1"/>
    </source>
</evidence>
<dbReference type="PANTHER" id="PTHR38733">
    <property type="entry name" value="PROTEIN MCRC"/>
    <property type="match status" value="1"/>
</dbReference>